<protein>
    <submittedName>
        <fullName evidence="2">Uncharacterized protein</fullName>
    </submittedName>
</protein>
<comment type="caution">
    <text evidence="2">The sequence shown here is derived from an EMBL/GenBank/DDBJ whole genome shotgun (WGS) entry which is preliminary data.</text>
</comment>
<name>A0ABQ9D0E2_9PASS</name>
<proteinExistence type="predicted"/>
<organism evidence="2 3">
    <name type="scientific">Willisornis vidua</name>
    <name type="common">Xingu scale-backed antbird</name>
    <dbReference type="NCBI Taxonomy" id="1566151"/>
    <lineage>
        <taxon>Eukaryota</taxon>
        <taxon>Metazoa</taxon>
        <taxon>Chordata</taxon>
        <taxon>Craniata</taxon>
        <taxon>Vertebrata</taxon>
        <taxon>Euteleostomi</taxon>
        <taxon>Archelosauria</taxon>
        <taxon>Archosauria</taxon>
        <taxon>Dinosauria</taxon>
        <taxon>Saurischia</taxon>
        <taxon>Theropoda</taxon>
        <taxon>Coelurosauria</taxon>
        <taxon>Aves</taxon>
        <taxon>Neognathae</taxon>
        <taxon>Neoaves</taxon>
        <taxon>Telluraves</taxon>
        <taxon>Australaves</taxon>
        <taxon>Passeriformes</taxon>
        <taxon>Thamnophilidae</taxon>
        <taxon>Willisornis</taxon>
    </lineage>
</organism>
<reference evidence="2" key="1">
    <citation type="submission" date="2019-10" db="EMBL/GenBank/DDBJ databases">
        <authorList>
            <person name="Soares A.E.R."/>
            <person name="Aleixo A."/>
            <person name="Schneider P."/>
            <person name="Miyaki C.Y."/>
            <person name="Schneider M.P."/>
            <person name="Mello C."/>
            <person name="Vasconcelos A.T.R."/>
        </authorList>
    </citation>
    <scope>NUCLEOTIDE SEQUENCE</scope>
    <source>
        <tissue evidence="2">Muscle</tissue>
    </source>
</reference>
<sequence length="115" mass="13599">MGRDEPSEVQQRPRQSPGPVKDNFMYQYRLWYELLESSSVKKDLMVLMDSKPTIIQQCALVRKRASGILWCIRKNIAIKLREVILCLYSDLVRPYLECCVQFWAPQSDRDMELLE</sequence>
<evidence type="ECO:0000313" key="2">
    <source>
        <dbReference type="EMBL" id="KAJ7409994.1"/>
    </source>
</evidence>
<feature type="region of interest" description="Disordered" evidence="1">
    <location>
        <begin position="1"/>
        <end position="21"/>
    </location>
</feature>
<dbReference type="Proteomes" id="UP001145742">
    <property type="component" value="Unassembled WGS sequence"/>
</dbReference>
<gene>
    <name evidence="2" type="ORF">WISP_111307</name>
</gene>
<evidence type="ECO:0000313" key="3">
    <source>
        <dbReference type="Proteomes" id="UP001145742"/>
    </source>
</evidence>
<dbReference type="PANTHER" id="PTHR33332">
    <property type="entry name" value="REVERSE TRANSCRIPTASE DOMAIN-CONTAINING PROTEIN"/>
    <property type="match status" value="1"/>
</dbReference>
<dbReference type="EMBL" id="WHWB01034434">
    <property type="protein sequence ID" value="KAJ7409994.1"/>
    <property type="molecule type" value="Genomic_DNA"/>
</dbReference>
<evidence type="ECO:0000256" key="1">
    <source>
        <dbReference type="SAM" id="MobiDB-lite"/>
    </source>
</evidence>
<accession>A0ABQ9D0E2</accession>
<keyword evidence="3" id="KW-1185">Reference proteome</keyword>